<evidence type="ECO:0000256" key="1">
    <source>
        <dbReference type="ARBA" id="ARBA00023002"/>
    </source>
</evidence>
<reference evidence="2 3" key="1">
    <citation type="submission" date="2024-01" db="EMBL/GenBank/DDBJ databases">
        <authorList>
            <person name="Allen C."/>
            <person name="Tagirdzhanova G."/>
        </authorList>
    </citation>
    <scope>NUCLEOTIDE SEQUENCE [LARGE SCALE GENOMIC DNA]</scope>
</reference>
<dbReference type="EMBL" id="CAWUHC010000001">
    <property type="protein sequence ID" value="CAK7208781.1"/>
    <property type="molecule type" value="Genomic_DNA"/>
</dbReference>
<evidence type="ECO:0000313" key="2">
    <source>
        <dbReference type="EMBL" id="CAK7208781.1"/>
    </source>
</evidence>
<accession>A0ABP0ANH1</accession>
<gene>
    <name evidence="2" type="ORF">SBRCBS47491_000212</name>
</gene>
<dbReference type="PANTHER" id="PTHR35870">
    <property type="entry name" value="PROTEIN, PUTATIVE (AFU_ORTHOLOGUE AFUA_5G03330)-RELATED"/>
    <property type="match status" value="1"/>
</dbReference>
<dbReference type="Proteomes" id="UP001642406">
    <property type="component" value="Unassembled WGS sequence"/>
</dbReference>
<dbReference type="PANTHER" id="PTHR35870:SF6">
    <property type="entry name" value="MGS207 PROTEIN"/>
    <property type="match status" value="1"/>
</dbReference>
<sequence length="431" mass="47690">MANKHGNPIFVNGILQIFQDARTQTLNDLIEQNHATYGLLYNSVMQNHTQHILLASYQLGSSTNDLKHLYTAECNDLVPWGDRPSGRIAVEDDLAAHFGDLDYERDFVAFFEQQPAQHDGQWQTVLAYHLWNSSAPLMTSLVGGFGHPLLLLADAIELGSGTLAMDALALAAVDHSGLSALVAVREEEVVSEDEDKSADAISLAHFIESVRTDFTFDGVVQHIGIQEVRAVLADKDAREAVLAHLNRLQHHHLDTADARDALLGQFVDLALDLIAATSVPGQPAAFDFYLTHVLSFCNCVRILLPALTQLNDNDKDETSLVLFRMLCLLTILPYITQQRPVITHSLLDDEHAPVMRTWEEIRQSVVSPAGDERVTDPHFVKMMQLLSSSLTYWPALEDKCLRVANKALLEFHGWRGFGKPGEAALNTASST</sequence>
<proteinExistence type="predicted"/>
<comment type="caution">
    <text evidence="2">The sequence shown here is derived from an EMBL/GenBank/DDBJ whole genome shotgun (WGS) entry which is preliminary data.</text>
</comment>
<dbReference type="Pfam" id="PF14027">
    <property type="entry name" value="Questin_oxidase"/>
    <property type="match status" value="1"/>
</dbReference>
<keyword evidence="3" id="KW-1185">Reference proteome</keyword>
<protein>
    <submittedName>
        <fullName evidence="2">Uncharacterized protein</fullName>
    </submittedName>
</protein>
<keyword evidence="1" id="KW-0560">Oxidoreductase</keyword>
<name>A0ABP0ANH1_9PEZI</name>
<evidence type="ECO:0000313" key="3">
    <source>
        <dbReference type="Proteomes" id="UP001642406"/>
    </source>
</evidence>
<organism evidence="2 3">
    <name type="scientific">Sporothrix bragantina</name>
    <dbReference type="NCBI Taxonomy" id="671064"/>
    <lineage>
        <taxon>Eukaryota</taxon>
        <taxon>Fungi</taxon>
        <taxon>Dikarya</taxon>
        <taxon>Ascomycota</taxon>
        <taxon>Pezizomycotina</taxon>
        <taxon>Sordariomycetes</taxon>
        <taxon>Sordariomycetidae</taxon>
        <taxon>Ophiostomatales</taxon>
        <taxon>Ophiostomataceae</taxon>
        <taxon>Sporothrix</taxon>
    </lineage>
</organism>
<dbReference type="InterPro" id="IPR025337">
    <property type="entry name" value="Questin_oxidase-like"/>
</dbReference>